<dbReference type="GO" id="GO:0034040">
    <property type="term" value="F:ATPase-coupled lipid transmembrane transporter activity"/>
    <property type="evidence" value="ECO:0007669"/>
    <property type="project" value="TreeGrafter"/>
</dbReference>
<gene>
    <name evidence="2" type="ORF">COA96_13995</name>
</gene>
<dbReference type="PANTHER" id="PTHR24221:SF654">
    <property type="entry name" value="ATP-BINDING CASSETTE SUB-FAMILY B MEMBER 6"/>
    <property type="match status" value="1"/>
</dbReference>
<dbReference type="Gene3D" id="3.40.50.300">
    <property type="entry name" value="P-loop containing nucleotide triphosphate hydrolases"/>
    <property type="match status" value="1"/>
</dbReference>
<organism evidence="2 3">
    <name type="scientific">SAR86 cluster bacterium</name>
    <dbReference type="NCBI Taxonomy" id="2030880"/>
    <lineage>
        <taxon>Bacteria</taxon>
        <taxon>Pseudomonadati</taxon>
        <taxon>Pseudomonadota</taxon>
        <taxon>Gammaproteobacteria</taxon>
        <taxon>SAR86 cluster</taxon>
    </lineage>
</organism>
<proteinExistence type="predicted"/>
<evidence type="ECO:0000259" key="1">
    <source>
        <dbReference type="Pfam" id="PF00005"/>
    </source>
</evidence>
<feature type="non-terminal residue" evidence="2">
    <location>
        <position position="1"/>
    </location>
</feature>
<sequence>TILSEGGGGLSGGQKQRLQIARAFVHKPRILFFDEATSALDNRTQKIVTNSMNELQATRIVIAHRLSTVVDADRILVMDKGQITESGTYEELMAQEGVFFEMAKRQIA</sequence>
<evidence type="ECO:0000313" key="2">
    <source>
        <dbReference type="EMBL" id="PCJ22596.1"/>
    </source>
</evidence>
<dbReference type="PANTHER" id="PTHR24221">
    <property type="entry name" value="ATP-BINDING CASSETTE SUB-FAMILY B"/>
    <property type="match status" value="1"/>
</dbReference>
<dbReference type="AlphaFoldDB" id="A0A2A5AUP9"/>
<dbReference type="EMBL" id="NVVJ01000056">
    <property type="protein sequence ID" value="PCJ22596.1"/>
    <property type="molecule type" value="Genomic_DNA"/>
</dbReference>
<protein>
    <submittedName>
        <fullName evidence="2">NHLP family bacteriocin export ABC transporter permease/ATPase subunit</fullName>
    </submittedName>
</protein>
<dbReference type="InterPro" id="IPR027417">
    <property type="entry name" value="P-loop_NTPase"/>
</dbReference>
<name>A0A2A5AUP9_9GAMM</name>
<dbReference type="SUPFAM" id="SSF52540">
    <property type="entry name" value="P-loop containing nucleoside triphosphate hydrolases"/>
    <property type="match status" value="1"/>
</dbReference>
<comment type="caution">
    <text evidence="2">The sequence shown here is derived from an EMBL/GenBank/DDBJ whole genome shotgun (WGS) entry which is preliminary data.</text>
</comment>
<dbReference type="InterPro" id="IPR039421">
    <property type="entry name" value="Type_1_exporter"/>
</dbReference>
<reference evidence="3" key="1">
    <citation type="submission" date="2017-08" db="EMBL/GenBank/DDBJ databases">
        <title>A dynamic microbial community with high functional redundancy inhabits the cold, oxic subseafloor aquifer.</title>
        <authorList>
            <person name="Tully B.J."/>
            <person name="Wheat C.G."/>
            <person name="Glazer B.T."/>
            <person name="Huber J.A."/>
        </authorList>
    </citation>
    <scope>NUCLEOTIDE SEQUENCE [LARGE SCALE GENOMIC DNA]</scope>
</reference>
<evidence type="ECO:0000313" key="3">
    <source>
        <dbReference type="Proteomes" id="UP000218327"/>
    </source>
</evidence>
<accession>A0A2A5AUP9</accession>
<dbReference type="GO" id="GO:0016887">
    <property type="term" value="F:ATP hydrolysis activity"/>
    <property type="evidence" value="ECO:0007669"/>
    <property type="project" value="InterPro"/>
</dbReference>
<dbReference type="InterPro" id="IPR003439">
    <property type="entry name" value="ABC_transporter-like_ATP-bd"/>
</dbReference>
<dbReference type="Proteomes" id="UP000218327">
    <property type="component" value="Unassembled WGS sequence"/>
</dbReference>
<dbReference type="Pfam" id="PF00005">
    <property type="entry name" value="ABC_tran"/>
    <property type="match status" value="1"/>
</dbReference>
<dbReference type="GO" id="GO:0005524">
    <property type="term" value="F:ATP binding"/>
    <property type="evidence" value="ECO:0007669"/>
    <property type="project" value="InterPro"/>
</dbReference>
<feature type="domain" description="ABC transporter" evidence="1">
    <location>
        <begin position="4"/>
        <end position="38"/>
    </location>
</feature>